<proteinExistence type="predicted"/>
<organism evidence="2 3">
    <name type="scientific">Brumimicrobium aurantiacum</name>
    <dbReference type="NCBI Taxonomy" id="1737063"/>
    <lineage>
        <taxon>Bacteria</taxon>
        <taxon>Pseudomonadati</taxon>
        <taxon>Bacteroidota</taxon>
        <taxon>Flavobacteriia</taxon>
        <taxon>Flavobacteriales</taxon>
        <taxon>Crocinitomicaceae</taxon>
        <taxon>Brumimicrobium</taxon>
    </lineage>
</organism>
<dbReference type="Proteomes" id="UP000257127">
    <property type="component" value="Unassembled WGS sequence"/>
</dbReference>
<comment type="caution">
    <text evidence="2">The sequence shown here is derived from an EMBL/GenBank/DDBJ whole genome shotgun (WGS) entry which is preliminary data.</text>
</comment>
<protein>
    <submittedName>
        <fullName evidence="2">DUF3108 domain-containing protein</fullName>
    </submittedName>
</protein>
<evidence type="ECO:0000256" key="1">
    <source>
        <dbReference type="SAM" id="SignalP"/>
    </source>
</evidence>
<feature type="signal peptide" evidence="1">
    <location>
        <begin position="1"/>
        <end position="24"/>
    </location>
</feature>
<name>A0A3E1F2G5_9FLAO</name>
<dbReference type="InterPro" id="IPR021457">
    <property type="entry name" value="DUF3108"/>
</dbReference>
<gene>
    <name evidence="2" type="ORF">DXU93_03150</name>
</gene>
<keyword evidence="1" id="KW-0732">Signal</keyword>
<keyword evidence="3" id="KW-1185">Reference proteome</keyword>
<evidence type="ECO:0000313" key="3">
    <source>
        <dbReference type="Proteomes" id="UP000257127"/>
    </source>
</evidence>
<accession>A0A3E1F2G5</accession>
<dbReference type="OrthoDB" id="9808473at2"/>
<reference evidence="2 3" key="1">
    <citation type="submission" date="2018-08" db="EMBL/GenBank/DDBJ databases">
        <title>The draft genome squence of Brumimicrobium sp. N62.</title>
        <authorList>
            <person name="Du Z.-J."/>
            <person name="Luo H.-R."/>
        </authorList>
    </citation>
    <scope>NUCLEOTIDE SEQUENCE [LARGE SCALE GENOMIC DNA]</scope>
    <source>
        <strain evidence="2 3">N62</strain>
    </source>
</reference>
<dbReference type="RefSeq" id="WP_116879784.1">
    <property type="nucleotide sequence ID" value="NZ_QURB01000001.1"/>
</dbReference>
<dbReference type="EMBL" id="QURB01000001">
    <property type="protein sequence ID" value="RFC55949.1"/>
    <property type="molecule type" value="Genomic_DNA"/>
</dbReference>
<dbReference type="Pfam" id="PF11306">
    <property type="entry name" value="DUF3108"/>
    <property type="match status" value="1"/>
</dbReference>
<dbReference type="AlphaFoldDB" id="A0A3E1F2G5"/>
<feature type="chain" id="PRO_5017723185" evidence="1">
    <location>
        <begin position="25"/>
        <end position="261"/>
    </location>
</feature>
<sequence length="261" mass="29912">MKTIISILTVTALLVGMTSSTNIAYPTIQSKSFTSGEKLTYRISYGIMDAGEAVLTVKETKKKGANGRPLYHVKGEGKTLGAFNWFYKVEDVYESYVDKKGVFPWLFLRDINEGGYEKEQEYVFQQNKQKVVSEGKSYKVPLGVQDMISSFYYARTLDFKNMKVGEITEFKCFMDEEVWPLKVKYVGKEDISIRKGTFECMKFQPVVQEGRYFEEPDDVEFWVTNDENRIPVLVKAKIPVGSIKMHLVEWEGLVGDIAIKD</sequence>
<evidence type="ECO:0000313" key="2">
    <source>
        <dbReference type="EMBL" id="RFC55949.1"/>
    </source>
</evidence>